<sequence>MFGFIYLLKALASILITNSHLGNMYPSEFMALGGSFGNGLFFCISGFLLVNIKTDFASWYWGKIKRIYPTVFAGAVILLLCGETVVGNICDFVELFIYPTKWWFVAAIVVFYILYYFIVKKQKDVIVSGSMFAVVVVYFVVYFTCMDIHSFSVEGKDLSLFKWIYYFFIMLMGAYMRKKTYSHDKKIRFFVLAAMAVVLWGALRVIFLIYPAFLPLQFLTQFMVVIFVYAMMRFGMSMETEAKFRKLCQCHIVKMLSEITLEVYIVQMIVLPFCERLCFPVNIPVAYISVFAAAYVLHFIINSKQFFTKKKERNRKGE</sequence>
<evidence type="ECO:0000313" key="4">
    <source>
        <dbReference type="Proteomes" id="UP000637513"/>
    </source>
</evidence>
<feature type="transmembrane region" description="Helical" evidence="1">
    <location>
        <begin position="189"/>
        <end position="210"/>
    </location>
</feature>
<feature type="transmembrane region" description="Helical" evidence="1">
    <location>
        <begin position="101"/>
        <end position="118"/>
    </location>
</feature>
<evidence type="ECO:0000313" key="3">
    <source>
        <dbReference type="EMBL" id="MBC8557755.1"/>
    </source>
</evidence>
<keyword evidence="3" id="KW-0012">Acyltransferase</keyword>
<feature type="transmembrane region" description="Helical" evidence="1">
    <location>
        <begin position="279"/>
        <end position="301"/>
    </location>
</feature>
<keyword evidence="1" id="KW-0812">Transmembrane</keyword>
<gene>
    <name evidence="3" type="ORF">H8700_08545</name>
</gene>
<dbReference type="Proteomes" id="UP000637513">
    <property type="component" value="Unassembled WGS sequence"/>
</dbReference>
<dbReference type="EMBL" id="JACRSW010000031">
    <property type="protein sequence ID" value="MBC8557755.1"/>
    <property type="molecule type" value="Genomic_DNA"/>
</dbReference>
<evidence type="ECO:0000256" key="1">
    <source>
        <dbReference type="SAM" id="Phobius"/>
    </source>
</evidence>
<keyword evidence="1" id="KW-0472">Membrane</keyword>
<keyword evidence="3" id="KW-0808">Transferase</keyword>
<feature type="transmembrane region" description="Helical" evidence="1">
    <location>
        <begin position="71"/>
        <end position="89"/>
    </location>
</feature>
<proteinExistence type="predicted"/>
<keyword evidence="1" id="KW-1133">Transmembrane helix</keyword>
<comment type="caution">
    <text evidence="3">The sequence shown here is derived from an EMBL/GenBank/DDBJ whole genome shotgun (WGS) entry which is preliminary data.</text>
</comment>
<name>A0ABR7MVD2_9FIRM</name>
<organism evidence="3 4">
    <name type="scientific">Jutongia hominis</name>
    <dbReference type="NCBI Taxonomy" id="2763664"/>
    <lineage>
        <taxon>Bacteria</taxon>
        <taxon>Bacillati</taxon>
        <taxon>Bacillota</taxon>
        <taxon>Clostridia</taxon>
        <taxon>Lachnospirales</taxon>
        <taxon>Lachnospiraceae</taxon>
        <taxon>Jutongia</taxon>
    </lineage>
</organism>
<feature type="transmembrane region" description="Helical" evidence="1">
    <location>
        <begin position="125"/>
        <end position="144"/>
    </location>
</feature>
<feature type="transmembrane region" description="Helical" evidence="1">
    <location>
        <begin position="255"/>
        <end position="273"/>
    </location>
</feature>
<dbReference type="GO" id="GO:0016746">
    <property type="term" value="F:acyltransferase activity"/>
    <property type="evidence" value="ECO:0007669"/>
    <property type="project" value="UniProtKB-KW"/>
</dbReference>
<protein>
    <submittedName>
        <fullName evidence="3">Acyltransferase</fullName>
    </submittedName>
</protein>
<keyword evidence="4" id="KW-1185">Reference proteome</keyword>
<feature type="domain" description="Acyltransferase 3" evidence="2">
    <location>
        <begin position="4"/>
        <end position="300"/>
    </location>
</feature>
<reference evidence="3 4" key="1">
    <citation type="submission" date="2020-08" db="EMBL/GenBank/DDBJ databases">
        <title>Genome public.</title>
        <authorList>
            <person name="Liu C."/>
            <person name="Sun Q."/>
        </authorList>
    </citation>
    <scope>NUCLEOTIDE SEQUENCE [LARGE SCALE GENOMIC DNA]</scope>
    <source>
        <strain evidence="3 4">BX3</strain>
    </source>
</reference>
<dbReference type="Pfam" id="PF01757">
    <property type="entry name" value="Acyl_transf_3"/>
    <property type="match status" value="1"/>
</dbReference>
<feature type="transmembrane region" description="Helical" evidence="1">
    <location>
        <begin position="160"/>
        <end position="177"/>
    </location>
</feature>
<dbReference type="InterPro" id="IPR002656">
    <property type="entry name" value="Acyl_transf_3_dom"/>
</dbReference>
<feature type="transmembrane region" description="Helical" evidence="1">
    <location>
        <begin position="216"/>
        <end position="234"/>
    </location>
</feature>
<dbReference type="RefSeq" id="WP_249305106.1">
    <property type="nucleotide sequence ID" value="NZ_JACRSW010000031.1"/>
</dbReference>
<feature type="transmembrane region" description="Helical" evidence="1">
    <location>
        <begin position="29"/>
        <end position="50"/>
    </location>
</feature>
<evidence type="ECO:0000259" key="2">
    <source>
        <dbReference type="Pfam" id="PF01757"/>
    </source>
</evidence>
<accession>A0ABR7MVD2</accession>